<dbReference type="PANTHER" id="PTHR43563:SF1">
    <property type="entry name" value="AMINE OXIDASE [FLAVIN-CONTAINING] B"/>
    <property type="match status" value="1"/>
</dbReference>
<dbReference type="EMBL" id="AM920436">
    <property type="protein sequence ID" value="CAP97009.1"/>
    <property type="molecule type" value="Genomic_DNA"/>
</dbReference>
<dbReference type="InterPro" id="IPR050703">
    <property type="entry name" value="Flavin_MAO"/>
</dbReference>
<gene>
    <name evidence="5" type="ORF">Pc21g21120</name>
    <name evidence="5" type="ORF">PCH_Pc21g21120</name>
</gene>
<dbReference type="BioCyc" id="PCHR:PC21G21120-MONOMER"/>
<dbReference type="Pfam" id="PF01593">
    <property type="entry name" value="Amino_oxidase"/>
    <property type="match status" value="2"/>
</dbReference>
<feature type="domain" description="Amine oxidase" evidence="4">
    <location>
        <begin position="13"/>
        <end position="223"/>
    </location>
</feature>
<dbReference type="OMA" id="LIMCICS"/>
<protein>
    <recommendedName>
        <fullName evidence="2">monoamine oxidase</fullName>
        <ecNumber evidence="2">1.4.3.4</ecNumber>
    </recommendedName>
</protein>
<evidence type="ECO:0000259" key="4">
    <source>
        <dbReference type="Pfam" id="PF01593"/>
    </source>
</evidence>
<dbReference type="AlphaFoldDB" id="B6HLG3"/>
<comment type="similarity">
    <text evidence="1">Belongs to the flavin monoamine oxidase family.</text>
</comment>
<dbReference type="VEuPathDB" id="FungiDB:PCH_Pc21g21120"/>
<evidence type="ECO:0000256" key="2">
    <source>
        <dbReference type="ARBA" id="ARBA00012804"/>
    </source>
</evidence>
<comment type="catalytic activity">
    <reaction evidence="3">
        <text>a secondary aliphatic amine + O2 + H2O = a primary amine + an aldehyde + H2O2</text>
        <dbReference type="Rhea" id="RHEA:26414"/>
        <dbReference type="ChEBI" id="CHEBI:15377"/>
        <dbReference type="ChEBI" id="CHEBI:15379"/>
        <dbReference type="ChEBI" id="CHEBI:16240"/>
        <dbReference type="ChEBI" id="CHEBI:17478"/>
        <dbReference type="ChEBI" id="CHEBI:58855"/>
        <dbReference type="ChEBI" id="CHEBI:65296"/>
        <dbReference type="EC" id="1.4.3.4"/>
    </reaction>
</comment>
<dbReference type="STRING" id="500485.B6HLG3"/>
<accession>B6HLG3</accession>
<keyword evidence="6" id="KW-1185">Reference proteome</keyword>
<reference evidence="5 6" key="1">
    <citation type="journal article" date="2008" name="Nat. Biotechnol.">
        <title>Genome sequencing and analysis of the filamentous fungus Penicillium chrysogenum.</title>
        <authorList>
            <person name="van den Berg M.A."/>
            <person name="Albang R."/>
            <person name="Albermann K."/>
            <person name="Badger J.H."/>
            <person name="Daran J.-M."/>
            <person name="Driessen A.J.M."/>
            <person name="Garcia-Estrada C."/>
            <person name="Fedorova N.D."/>
            <person name="Harris D.M."/>
            <person name="Heijne W.H.M."/>
            <person name="Joardar V.S."/>
            <person name="Kiel J.A.K.W."/>
            <person name="Kovalchuk A."/>
            <person name="Martin J.F."/>
            <person name="Nierman W.C."/>
            <person name="Nijland J.G."/>
            <person name="Pronk J.T."/>
            <person name="Roubos J.A."/>
            <person name="van der Klei I.J."/>
            <person name="van Peij N.N.M.E."/>
            <person name="Veenhuis M."/>
            <person name="von Doehren H."/>
            <person name="Wagner C."/>
            <person name="Wortman J.R."/>
            <person name="Bovenberg R.A.L."/>
        </authorList>
    </citation>
    <scope>NUCLEOTIDE SEQUENCE [LARGE SCALE GENOMIC DNA]</scope>
    <source>
        <strain evidence="6">ATCC 28089 / DSM 1075 / NRRL 1951 / Wisconsin 54-1255</strain>
    </source>
</reference>
<dbReference type="GO" id="GO:0097621">
    <property type="term" value="F:monoamine oxidase activity"/>
    <property type="evidence" value="ECO:0007669"/>
    <property type="project" value="UniProtKB-EC"/>
</dbReference>
<proteinExistence type="inferred from homology"/>
<dbReference type="HOGENOM" id="CLU_004498_9_1_1"/>
<dbReference type="PANTHER" id="PTHR43563">
    <property type="entry name" value="AMINE OXIDASE"/>
    <property type="match status" value="1"/>
</dbReference>
<dbReference type="OrthoDB" id="7777654at2759"/>
<dbReference type="InterPro" id="IPR002937">
    <property type="entry name" value="Amino_oxidase"/>
</dbReference>
<evidence type="ECO:0000256" key="1">
    <source>
        <dbReference type="ARBA" id="ARBA00005995"/>
    </source>
</evidence>
<dbReference type="InterPro" id="IPR036188">
    <property type="entry name" value="FAD/NAD-bd_sf"/>
</dbReference>
<organism evidence="5 6">
    <name type="scientific">Penicillium rubens (strain ATCC 28089 / DSM 1075 / NRRL 1951 / Wisconsin 54-1255)</name>
    <name type="common">Penicillium chrysogenum</name>
    <dbReference type="NCBI Taxonomy" id="500485"/>
    <lineage>
        <taxon>Eukaryota</taxon>
        <taxon>Fungi</taxon>
        <taxon>Dikarya</taxon>
        <taxon>Ascomycota</taxon>
        <taxon>Pezizomycotina</taxon>
        <taxon>Eurotiomycetes</taxon>
        <taxon>Eurotiomycetidae</taxon>
        <taxon>Eurotiales</taxon>
        <taxon>Aspergillaceae</taxon>
        <taxon>Penicillium</taxon>
        <taxon>Penicillium chrysogenum species complex</taxon>
    </lineage>
</organism>
<dbReference type="Gene3D" id="3.90.660.10">
    <property type="match status" value="1"/>
</dbReference>
<evidence type="ECO:0000313" key="5">
    <source>
        <dbReference type="EMBL" id="CAP97009.1"/>
    </source>
</evidence>
<feature type="domain" description="Amine oxidase" evidence="4">
    <location>
        <begin position="281"/>
        <end position="367"/>
    </location>
</feature>
<dbReference type="Gene3D" id="3.50.50.60">
    <property type="entry name" value="FAD/NAD(P)-binding domain"/>
    <property type="match status" value="2"/>
</dbReference>
<dbReference type="Proteomes" id="UP000000724">
    <property type="component" value="Contig Pc00c21"/>
</dbReference>
<evidence type="ECO:0000256" key="3">
    <source>
        <dbReference type="ARBA" id="ARBA00048448"/>
    </source>
</evidence>
<dbReference type="EC" id="1.4.3.4" evidence="2"/>
<dbReference type="SUPFAM" id="SSF51905">
    <property type="entry name" value="FAD/NAD(P)-binding domain"/>
    <property type="match status" value="1"/>
</dbReference>
<sequence>MEKFDVAVIGAGMAGITAARDLSKKGFSVVLLEARDRIGGRTYLQKVLGDDIELGGAYVHWTQPHVWHELQKHDIGLLPPLPSSKAYWLADGKMHSGTEEEYYEVLSSAMAQLFADARARFPLPWMINAVDNSDMERETIESRINSLGLDSYHRDVLDGALAGVVHNYKYHGIAQLLHNVATYFGDYKAFFETASFWAIEGGTKRLLDAIFSESTAELRLSTPNPVVASKVWARVRGEVEPFTGYAPVGKHPINAVRTERYHKGDTLIMCICSDAAAIRADDKESVQTALRKFIPDIEVVDTASHSWVEDEFSKGGWMMHRPGHMTGGAAHIRQGHGRIRFCGSDIAALEVGAIEGAMQSGASVARDTSAALSAANKGSSHL</sequence>
<evidence type="ECO:0000313" key="6">
    <source>
        <dbReference type="Proteomes" id="UP000000724"/>
    </source>
</evidence>
<dbReference type="eggNOG" id="KOG0029">
    <property type="taxonomic scope" value="Eukaryota"/>
</dbReference>
<name>B6HLG3_PENRW</name>